<accession>G8BUX2</accession>
<dbReference type="GO" id="GO:0006368">
    <property type="term" value="P:transcription elongation by RNA polymerase II"/>
    <property type="evidence" value="ECO:0007669"/>
    <property type="project" value="EnsemblFungi"/>
</dbReference>
<dbReference type="RefSeq" id="XP_003685988.1">
    <property type="nucleotide sequence ID" value="XM_003685940.1"/>
</dbReference>
<dbReference type="OMA" id="SIDFAHY"/>
<dbReference type="EMBL" id="HE612861">
    <property type="protein sequence ID" value="CCE63554.1"/>
    <property type="molecule type" value="Genomic_DNA"/>
</dbReference>
<dbReference type="GeneID" id="11535597"/>
<dbReference type="GO" id="GO:0006337">
    <property type="term" value="P:nucleosome disassembly"/>
    <property type="evidence" value="ECO:0007669"/>
    <property type="project" value="EnsemblFungi"/>
</dbReference>
<dbReference type="Pfam" id="PF08586">
    <property type="entry name" value="Rsc14"/>
    <property type="match status" value="1"/>
</dbReference>
<gene>
    <name evidence="1" type="primary">TPHA0F00680</name>
    <name evidence="1" type="ordered locus">TPHA_0F00680</name>
</gene>
<sequence length="196" mass="22494">MQKMEGTQKKNYYDVIAGLSAFEKSNEVTLSIQELEELTSTKKDDTEKDNVDSITKKKILQEDEKKSKMIVHGYLGGKVDLSHASNATYDLSHCLLGGFVPKPQLETLSSVDFANYFHRSLECENALEVYDFLVGNEYRHVQQQQLKQNQDSEGYKSKNENAVRKVIVCKKCNSKFKGQNRLRMLYNHICNSKINK</sequence>
<protein>
    <submittedName>
        <fullName evidence="1">Uncharacterized protein</fullName>
    </submittedName>
</protein>
<dbReference type="STRING" id="1071381.G8BUX2"/>
<dbReference type="HOGENOM" id="CLU_1366073_0_0_1"/>
<proteinExistence type="predicted"/>
<dbReference type="Proteomes" id="UP000005666">
    <property type="component" value="Chromosome 6"/>
</dbReference>
<reference evidence="1 2" key="1">
    <citation type="journal article" date="2011" name="Proc. Natl. Acad. Sci. U.S.A.">
        <title>Evolutionary erosion of yeast sex chromosomes by mating-type switching accidents.</title>
        <authorList>
            <person name="Gordon J.L."/>
            <person name="Armisen D."/>
            <person name="Proux-Wera E."/>
            <person name="Oheigeartaigh S.S."/>
            <person name="Byrne K.P."/>
            <person name="Wolfe K.H."/>
        </authorList>
    </citation>
    <scope>NUCLEOTIDE SEQUENCE [LARGE SCALE GENOMIC DNA]</scope>
    <source>
        <strain evidence="2">ATCC 24235 / CBS 4417 / NBRC 1672 / NRRL Y-8282 / UCD 70-5</strain>
    </source>
</reference>
<dbReference type="AlphaFoldDB" id="G8BUX2"/>
<organism evidence="1 2">
    <name type="scientific">Tetrapisispora phaffii (strain ATCC 24235 / CBS 4417 / NBRC 1672 / NRRL Y-8282 / UCD 70-5)</name>
    <name type="common">Yeast</name>
    <name type="synonym">Fabospora phaffii</name>
    <dbReference type="NCBI Taxonomy" id="1071381"/>
    <lineage>
        <taxon>Eukaryota</taxon>
        <taxon>Fungi</taxon>
        <taxon>Dikarya</taxon>
        <taxon>Ascomycota</taxon>
        <taxon>Saccharomycotina</taxon>
        <taxon>Saccharomycetes</taxon>
        <taxon>Saccharomycetales</taxon>
        <taxon>Saccharomycetaceae</taxon>
        <taxon>Tetrapisispora</taxon>
    </lineage>
</organism>
<dbReference type="eggNOG" id="ENOG502S2JC">
    <property type="taxonomic scope" value="Eukaryota"/>
</dbReference>
<name>G8BUX2_TETPH</name>
<evidence type="ECO:0000313" key="2">
    <source>
        <dbReference type="Proteomes" id="UP000005666"/>
    </source>
</evidence>
<dbReference type="GO" id="GO:0016586">
    <property type="term" value="C:RSC-type complex"/>
    <property type="evidence" value="ECO:0007669"/>
    <property type="project" value="EnsemblFungi"/>
</dbReference>
<keyword evidence="2" id="KW-1185">Reference proteome</keyword>
<dbReference type="InterPro" id="IPR013895">
    <property type="entry name" value="Rsc14"/>
</dbReference>
<dbReference type="OrthoDB" id="4060948at2759"/>
<evidence type="ECO:0000313" key="1">
    <source>
        <dbReference type="EMBL" id="CCE63554.1"/>
    </source>
</evidence>
<dbReference type="KEGG" id="tpf:TPHA_0F00680"/>